<organism evidence="3 4">
    <name type="scientific">Candidatus Borkfalkia faecipullorum</name>
    <dbReference type="NCBI Taxonomy" id="2838510"/>
    <lineage>
        <taxon>Bacteria</taxon>
        <taxon>Bacillati</taxon>
        <taxon>Bacillota</taxon>
        <taxon>Clostridia</taxon>
        <taxon>Christensenellales</taxon>
        <taxon>Christensenellaceae</taxon>
        <taxon>Candidatus Borkfalkia</taxon>
    </lineage>
</organism>
<dbReference type="GO" id="GO:0006633">
    <property type="term" value="P:fatty acid biosynthetic process"/>
    <property type="evidence" value="ECO:0007669"/>
    <property type="project" value="TreeGrafter"/>
</dbReference>
<dbReference type="PANTHER" id="PTHR42760">
    <property type="entry name" value="SHORT-CHAIN DEHYDROGENASES/REDUCTASES FAMILY MEMBER"/>
    <property type="match status" value="1"/>
</dbReference>
<dbReference type="SUPFAM" id="SSF51735">
    <property type="entry name" value="NAD(P)-binding Rossmann-fold domains"/>
    <property type="match status" value="1"/>
</dbReference>
<proteinExistence type="inferred from homology"/>
<dbReference type="Proteomes" id="UP000824204">
    <property type="component" value="Unassembled WGS sequence"/>
</dbReference>
<evidence type="ECO:0000313" key="4">
    <source>
        <dbReference type="Proteomes" id="UP000824204"/>
    </source>
</evidence>
<dbReference type="InterPro" id="IPR036291">
    <property type="entry name" value="NAD(P)-bd_dom_sf"/>
</dbReference>
<dbReference type="PANTHER" id="PTHR42760:SF83">
    <property type="entry name" value="(3R)-3-HYDROXYACYL-COA DEHYDROGENASE"/>
    <property type="match status" value="1"/>
</dbReference>
<dbReference type="AlphaFoldDB" id="A0A9D1V9A3"/>
<comment type="similarity">
    <text evidence="1">Belongs to the short-chain dehydrogenases/reductases (SDR) family.</text>
</comment>
<evidence type="ECO:0000256" key="2">
    <source>
        <dbReference type="ARBA" id="ARBA00023002"/>
    </source>
</evidence>
<dbReference type="GO" id="GO:0008206">
    <property type="term" value="P:bile acid metabolic process"/>
    <property type="evidence" value="ECO:0007669"/>
    <property type="project" value="UniProtKB-ARBA"/>
</dbReference>
<dbReference type="Pfam" id="PF00106">
    <property type="entry name" value="adh_short"/>
    <property type="match status" value="1"/>
</dbReference>
<dbReference type="PRINTS" id="PR00081">
    <property type="entry name" value="GDHRDH"/>
</dbReference>
<sequence length="252" mass="27533">MKKEFSGKTVIVTGGASGMGLLSGQNFFERGANVLLCDYNEEELNKAKALFDGDEKRLLTVLCDVRNFDEVRETVRACIEKFGSLDVMVNCAGGNSCRIFGRWEEFCDLPIEQIRWGVDVNLMGTVYFCHEAMRQMRKQKSGVIINFGSITGLEGDTCGLDYAISKSAIMNGLNKSLAKEGARYGVRVNCVAPGPVLTRPGMANMKTALGRAADPQEIVDMVLYLASERSSFVTGATILMDGGRHLLMEDGV</sequence>
<dbReference type="EMBL" id="DXFX01000109">
    <property type="protein sequence ID" value="HIX08496.1"/>
    <property type="molecule type" value="Genomic_DNA"/>
</dbReference>
<dbReference type="Gene3D" id="3.40.50.720">
    <property type="entry name" value="NAD(P)-binding Rossmann-like Domain"/>
    <property type="match status" value="1"/>
</dbReference>
<protein>
    <submittedName>
        <fullName evidence="3">SDR family oxidoreductase</fullName>
    </submittedName>
</protein>
<accession>A0A9D1V9A3</accession>
<name>A0A9D1V9A3_9FIRM</name>
<dbReference type="CDD" id="cd05233">
    <property type="entry name" value="SDR_c"/>
    <property type="match status" value="1"/>
</dbReference>
<reference evidence="3" key="2">
    <citation type="submission" date="2021-04" db="EMBL/GenBank/DDBJ databases">
        <authorList>
            <person name="Gilroy R."/>
        </authorList>
    </citation>
    <scope>NUCLEOTIDE SEQUENCE</scope>
    <source>
        <strain evidence="3">811</strain>
    </source>
</reference>
<reference evidence="3" key="1">
    <citation type="journal article" date="2021" name="PeerJ">
        <title>Extensive microbial diversity within the chicken gut microbiome revealed by metagenomics and culture.</title>
        <authorList>
            <person name="Gilroy R."/>
            <person name="Ravi A."/>
            <person name="Getino M."/>
            <person name="Pursley I."/>
            <person name="Horton D.L."/>
            <person name="Alikhan N.F."/>
            <person name="Baker D."/>
            <person name="Gharbi K."/>
            <person name="Hall N."/>
            <person name="Watson M."/>
            <person name="Adriaenssens E.M."/>
            <person name="Foster-Nyarko E."/>
            <person name="Jarju S."/>
            <person name="Secka A."/>
            <person name="Antonio M."/>
            <person name="Oren A."/>
            <person name="Chaudhuri R.R."/>
            <person name="La Ragione R."/>
            <person name="Hildebrand F."/>
            <person name="Pallen M.J."/>
        </authorList>
    </citation>
    <scope>NUCLEOTIDE SEQUENCE</scope>
    <source>
        <strain evidence="3">811</strain>
    </source>
</reference>
<dbReference type="InterPro" id="IPR002347">
    <property type="entry name" value="SDR_fam"/>
</dbReference>
<dbReference type="FunFam" id="3.40.50.720:FF:000084">
    <property type="entry name" value="Short-chain dehydrogenase reductase"/>
    <property type="match status" value="1"/>
</dbReference>
<evidence type="ECO:0000256" key="1">
    <source>
        <dbReference type="ARBA" id="ARBA00006484"/>
    </source>
</evidence>
<comment type="caution">
    <text evidence="3">The sequence shown here is derived from an EMBL/GenBank/DDBJ whole genome shotgun (WGS) entry which is preliminary data.</text>
</comment>
<keyword evidence="2" id="KW-0560">Oxidoreductase</keyword>
<evidence type="ECO:0000313" key="3">
    <source>
        <dbReference type="EMBL" id="HIX08496.1"/>
    </source>
</evidence>
<dbReference type="GO" id="GO:0048038">
    <property type="term" value="F:quinone binding"/>
    <property type="evidence" value="ECO:0007669"/>
    <property type="project" value="TreeGrafter"/>
</dbReference>
<gene>
    <name evidence="3" type="ORF">H9741_08505</name>
</gene>
<dbReference type="GO" id="GO:0016616">
    <property type="term" value="F:oxidoreductase activity, acting on the CH-OH group of donors, NAD or NADP as acceptor"/>
    <property type="evidence" value="ECO:0007669"/>
    <property type="project" value="TreeGrafter"/>
</dbReference>